<accession>A0A1I5PV08</accession>
<feature type="region of interest" description="Disordered" evidence="2">
    <location>
        <begin position="1"/>
        <end position="20"/>
    </location>
</feature>
<evidence type="ECO:0000256" key="2">
    <source>
        <dbReference type="SAM" id="MobiDB-lite"/>
    </source>
</evidence>
<dbReference type="InterPro" id="IPR014755">
    <property type="entry name" value="Cu-Rt/internalin_Ig-like"/>
</dbReference>
<evidence type="ECO:0000313" key="6">
    <source>
        <dbReference type="Proteomes" id="UP000182025"/>
    </source>
</evidence>
<feature type="domain" description="Bacterial Ig-like" evidence="4">
    <location>
        <begin position="1640"/>
        <end position="1740"/>
    </location>
</feature>
<dbReference type="Proteomes" id="UP000182025">
    <property type="component" value="Unassembled WGS sequence"/>
</dbReference>
<keyword evidence="1" id="KW-0732">Signal</keyword>
<sequence>MFWNDKKSSPRSPVATPRTPLAISLEPRMLFDGAVAATVADAAANQPAATPSAQESTTTDTASHDGLAATPTAGTADQRQEVVFIDGQVTKKQQLIEGFAPGTEVVVLDSSEDGLQQIADYLEGREGIDAVHIFSHGSAGKLLLGNTWIDAGTLNARSDVLNQLGRVFSEQGDLLLYGCDVASGDKGADFIQRLASATGTDVAASNDDSGSSSIGGDSELEVHIGGVEAAALSLESYQAKLDGGTLAYSMTGDQNFGSVFNDGEGGTLNLSEVDLNIYFIDSSGNTAGNVIGWHPNDYPGQYPELPTLASDIYWSVGGDPNPRPDRMVIESADGSEFNFESITLIDHQWFTLNPQWTNDDILQTVTAYRDGAQVAYAEFFIPPNTASGIYTINQTNVLSHIGFQSADKIVFGYAGTNNGMYYGFNNVVIGSSNAAPVVNGLNGDSVAWAGVGNTVSLDASGNANLADAELDALNSGNGNWADATLTVQRSGMAITSDIFGFNTSGALFTVSGSDLQSGGQTFATFTNTNGVLTITFTSTGTTATSALVDNVVQRITYRSDTPAGDATISFALTDGDGGTATTANVTVTSDFIYVTNNTDTATINVSNGVSFSEAVAIAAADNTGSQTIVFDGSLAGQTLNLNVVSFNESLTFDMDQVSGLTLTGGTITLAGGTTQIFTNGSGDTASIVSVVAGSGALTKAGAGNLTLAGSANSFSGATSIADGILTVANGDAIANNSSLSIAAGATLALNSNETIGNLSGAGAINLGSSTLTTTQTADTTFSGNISGNGGLSINQTGSASHALTLSGSNSYSGSTTLLNYGWLRLDGDASMSSSSAVRVNGNSVLTLLSDQTIGSLASNNTNASIQLGSYTLTSGGDNASTSVSGIISGSGSLIKQGSGILTLNGSNTYSGTTTVSAGTLSIAGDGNLGSGGLTLAGSTLAITGATTIDNAIALTGNSTIDNSDATTLSGAISGAYALTKTGAGTLTLSASNSYGATFVNAGTLSVDSDGNLGSGTVNLAAGTMLALTGATNVDNAIVLGGNATVTAAANATLSGVVSGAYTLTKAGAATLTLDGSNTYGATTVSAGILRVASDANLGSGTLTLAAGSTLTVTNATTIDNAIALSGNATMSTGADTTLSGVISGSNNLTKTGTATLTLSGSNTYSGSTSVSAGTLSIASDGNLGAGNLNLANGTTLQITGNTTIDNALALTGVATINAGAASTLSGTISGSGSLTKAGSSNLTLSGSNTNTGTTSVSAGTLVVDGSTSSATIVANGATLAGGGTLGGDVIVQNGGTLSPGNSGAGTLTVNGNLILDAGSTLALDINGASAGTGYDQVVVNGSVDVSGATLTVNHGYAAGNGEIYKVILNDAADAITGTFSGLSEGSTFNAAGNGTQLTTSYAGDTGNDLTLTAPNAPTVTSVSSSTANGTYKIGDTITINVQFDSAVDVTGTPTLTLETGTTDRVLNYLSGSGSDTLSFSYTIQAGDSSADLDYASTSALSLNGGSIQDGASQAAILTLPTPGAAGSLGANKALVVDGVRPAATSITLSDTTLGIGETATVTVTFNEAVQGLDVGDFNIANGSLSNPSSSDGGLTWTATFTPSATITDASNLITLNNSGVMDLAGNLGSGSTDSANYVVDTQRPTATIVVNDSALKAGQTTTVTITFSEAVTGLTTADFSVANGTLSNLSTSDNITWTATLTPSANVTDASNLITLDNTGVTDQAGNTGTGSTDSGNYAIDTLLPTAGIVITDTALKAGQSTTVTITFSEAVTGLTTTDFSVANGALSDLGSSDGGITWTATLTPDADVTDATNLITLDNTGYTDAAGNTGVGSTDSGNYAIDSRAPTVTSVNVPANGTYVAGDALDFTVNFDEAVTVDTAGGTPRLAITLDTGGTVYANYLSGSGSTALVFRLTVANGQQDSNGIAIGTNFQSNGATLRDAAGNDTQTALNNVPSTADVLVDAAPPQVTGIALDGTSPTTNTTLGFTVTFSEDVNGVDLTDFALATTGSANGTLLSLVQIDARTYRISVGGVTGQGTLGLSLTAAGSGIVDAVGNAMQSNFSSAGYTLGGLNTGDPEFRANPTPNLPTTPTAPAQPSVPGAPPSSTTSPLLPPPLFEQPTLGSGVPTVGNIFINNGALAPSFIAQVFASSDSGAGNGSGIGFLGFGGGDGGVFGTSSFSSMFNKDVPLESGEIQLRWGTSSGNGLGGGEVLGAPTLSQQLQEIGESEQRQIRELAWALGEIPLQMPQA</sequence>
<proteinExistence type="predicted"/>
<feature type="domain" description="Bacterial Ig-like" evidence="4">
    <location>
        <begin position="1537"/>
        <end position="1639"/>
    </location>
</feature>
<feature type="region of interest" description="Disordered" evidence="2">
    <location>
        <begin position="2074"/>
        <end position="2110"/>
    </location>
</feature>
<dbReference type="InterPro" id="IPR044048">
    <property type="entry name" value="Big_12"/>
</dbReference>
<evidence type="ECO:0000259" key="4">
    <source>
        <dbReference type="Pfam" id="PF19078"/>
    </source>
</evidence>
<dbReference type="InterPro" id="IPR013425">
    <property type="entry name" value="Autotrns_rpt"/>
</dbReference>
<dbReference type="Pfam" id="PF12951">
    <property type="entry name" value="PATR"/>
    <property type="match status" value="7"/>
</dbReference>
<dbReference type="InterPro" id="IPR025592">
    <property type="entry name" value="DUF4347"/>
</dbReference>
<dbReference type="Pfam" id="PF19078">
    <property type="entry name" value="Big_12"/>
    <property type="match status" value="3"/>
</dbReference>
<evidence type="ECO:0000256" key="1">
    <source>
        <dbReference type="ARBA" id="ARBA00022729"/>
    </source>
</evidence>
<name>A0A1I5PV08_9GAMM</name>
<dbReference type="Gene3D" id="2.60.40.1220">
    <property type="match status" value="3"/>
</dbReference>
<protein>
    <submittedName>
        <fullName evidence="5">Autotransporter-associated beta strand repeat-containing protein</fullName>
    </submittedName>
</protein>
<dbReference type="NCBIfam" id="TIGR02601">
    <property type="entry name" value="autotrns_rpt"/>
    <property type="match status" value="6"/>
</dbReference>
<dbReference type="EMBL" id="FOXK01000002">
    <property type="protein sequence ID" value="SFP37845.1"/>
    <property type="molecule type" value="Genomic_DNA"/>
</dbReference>
<dbReference type="Gene3D" id="2.160.20.20">
    <property type="match status" value="1"/>
</dbReference>
<evidence type="ECO:0000313" key="5">
    <source>
        <dbReference type="EMBL" id="SFP37845.1"/>
    </source>
</evidence>
<feature type="region of interest" description="Disordered" evidence="2">
    <location>
        <begin position="46"/>
        <end position="73"/>
    </location>
</feature>
<gene>
    <name evidence="5" type="ORF">SAMN05216177_102477</name>
</gene>
<feature type="domain" description="Bacterial Ig-like" evidence="4">
    <location>
        <begin position="1741"/>
        <end position="1842"/>
    </location>
</feature>
<dbReference type="SUPFAM" id="SSF51126">
    <property type="entry name" value="Pectin lyase-like"/>
    <property type="match status" value="2"/>
</dbReference>
<dbReference type="InterPro" id="IPR012332">
    <property type="entry name" value="Autotransporter_pectin_lyase_C"/>
</dbReference>
<feature type="compositionally biased region" description="Low complexity" evidence="2">
    <location>
        <begin position="2081"/>
        <end position="2096"/>
    </location>
</feature>
<keyword evidence="6" id="KW-1185">Reference proteome</keyword>
<organism evidence="5 6">
    <name type="scientific">Ectopseudomonas toyotomiensis</name>
    <dbReference type="NCBI Taxonomy" id="554344"/>
    <lineage>
        <taxon>Bacteria</taxon>
        <taxon>Pseudomonadati</taxon>
        <taxon>Pseudomonadota</taxon>
        <taxon>Gammaproteobacteria</taxon>
        <taxon>Pseudomonadales</taxon>
        <taxon>Pseudomonadaceae</taxon>
        <taxon>Ectopseudomonas</taxon>
    </lineage>
</organism>
<feature type="domain" description="DUF4347" evidence="3">
    <location>
        <begin position="82"/>
        <end position="235"/>
    </location>
</feature>
<dbReference type="InterPro" id="IPR011050">
    <property type="entry name" value="Pectin_lyase_fold/virulence"/>
</dbReference>
<evidence type="ECO:0000259" key="3">
    <source>
        <dbReference type="Pfam" id="PF14252"/>
    </source>
</evidence>
<reference evidence="6" key="1">
    <citation type="submission" date="2016-10" db="EMBL/GenBank/DDBJ databases">
        <authorList>
            <person name="Varghese N."/>
            <person name="Submissions S."/>
        </authorList>
    </citation>
    <scope>NUCLEOTIDE SEQUENCE [LARGE SCALE GENOMIC DNA]</scope>
    <source>
        <strain evidence="6">JCM 15604</strain>
    </source>
</reference>
<dbReference type="Pfam" id="PF14252">
    <property type="entry name" value="DUF4347"/>
    <property type="match status" value="1"/>
</dbReference>